<keyword evidence="2" id="KW-1185">Reference proteome</keyword>
<dbReference type="EMBL" id="KZ772719">
    <property type="protein sequence ID" value="PTQ39049.1"/>
    <property type="molecule type" value="Genomic_DNA"/>
</dbReference>
<accession>A0A2R6WYZ3</accession>
<dbReference type="Proteomes" id="UP000244005">
    <property type="component" value="Unassembled WGS sequence"/>
</dbReference>
<organism evidence="1 2">
    <name type="scientific">Marchantia polymorpha</name>
    <name type="common">Common liverwort</name>
    <name type="synonym">Marchantia aquatica</name>
    <dbReference type="NCBI Taxonomy" id="3197"/>
    <lineage>
        <taxon>Eukaryota</taxon>
        <taxon>Viridiplantae</taxon>
        <taxon>Streptophyta</taxon>
        <taxon>Embryophyta</taxon>
        <taxon>Marchantiophyta</taxon>
        <taxon>Marchantiopsida</taxon>
        <taxon>Marchantiidae</taxon>
        <taxon>Marchantiales</taxon>
        <taxon>Marchantiaceae</taxon>
        <taxon>Marchantia</taxon>
    </lineage>
</organism>
<gene>
    <name evidence="1" type="ORF">MARPO_0047s0032</name>
</gene>
<proteinExistence type="predicted"/>
<sequence length="162" mass="18404">MFKFLSPSLSSIQVCRYRPHLPPAEKPPREMGREVLVLWHRRAPFGCGRWPPGRDETHGLHSELHLSLIHDFSVFKVARAMNDNDCLWLLEHSPRSHSDETTERGRQRERVSSGIYCMSTTECAGSTLAMTSVLPSLRACLGVSPVELDHLSYQTLHVDRVT</sequence>
<reference evidence="2" key="1">
    <citation type="journal article" date="2017" name="Cell">
        <title>Insights into land plant evolution garnered from the Marchantia polymorpha genome.</title>
        <authorList>
            <person name="Bowman J.L."/>
            <person name="Kohchi T."/>
            <person name="Yamato K.T."/>
            <person name="Jenkins J."/>
            <person name="Shu S."/>
            <person name="Ishizaki K."/>
            <person name="Yamaoka S."/>
            <person name="Nishihama R."/>
            <person name="Nakamura Y."/>
            <person name="Berger F."/>
            <person name="Adam C."/>
            <person name="Aki S.S."/>
            <person name="Althoff F."/>
            <person name="Araki T."/>
            <person name="Arteaga-Vazquez M.A."/>
            <person name="Balasubrmanian S."/>
            <person name="Barry K."/>
            <person name="Bauer D."/>
            <person name="Boehm C.R."/>
            <person name="Briginshaw L."/>
            <person name="Caballero-Perez J."/>
            <person name="Catarino B."/>
            <person name="Chen F."/>
            <person name="Chiyoda S."/>
            <person name="Chovatia M."/>
            <person name="Davies K.M."/>
            <person name="Delmans M."/>
            <person name="Demura T."/>
            <person name="Dierschke T."/>
            <person name="Dolan L."/>
            <person name="Dorantes-Acosta A.E."/>
            <person name="Eklund D.M."/>
            <person name="Florent S.N."/>
            <person name="Flores-Sandoval E."/>
            <person name="Fujiyama A."/>
            <person name="Fukuzawa H."/>
            <person name="Galik B."/>
            <person name="Grimanelli D."/>
            <person name="Grimwood J."/>
            <person name="Grossniklaus U."/>
            <person name="Hamada T."/>
            <person name="Haseloff J."/>
            <person name="Hetherington A.J."/>
            <person name="Higo A."/>
            <person name="Hirakawa Y."/>
            <person name="Hundley H.N."/>
            <person name="Ikeda Y."/>
            <person name="Inoue K."/>
            <person name="Inoue S.I."/>
            <person name="Ishida S."/>
            <person name="Jia Q."/>
            <person name="Kakita M."/>
            <person name="Kanazawa T."/>
            <person name="Kawai Y."/>
            <person name="Kawashima T."/>
            <person name="Kennedy M."/>
            <person name="Kinose K."/>
            <person name="Kinoshita T."/>
            <person name="Kohara Y."/>
            <person name="Koide E."/>
            <person name="Komatsu K."/>
            <person name="Kopischke S."/>
            <person name="Kubo M."/>
            <person name="Kyozuka J."/>
            <person name="Lagercrantz U."/>
            <person name="Lin S.S."/>
            <person name="Lindquist E."/>
            <person name="Lipzen A.M."/>
            <person name="Lu C.W."/>
            <person name="De Luna E."/>
            <person name="Martienssen R.A."/>
            <person name="Minamino N."/>
            <person name="Mizutani M."/>
            <person name="Mizutani M."/>
            <person name="Mochizuki N."/>
            <person name="Monte I."/>
            <person name="Mosher R."/>
            <person name="Nagasaki H."/>
            <person name="Nakagami H."/>
            <person name="Naramoto S."/>
            <person name="Nishitani K."/>
            <person name="Ohtani M."/>
            <person name="Okamoto T."/>
            <person name="Okumura M."/>
            <person name="Phillips J."/>
            <person name="Pollak B."/>
            <person name="Reinders A."/>
            <person name="Rovekamp M."/>
            <person name="Sano R."/>
            <person name="Sawa S."/>
            <person name="Schmid M.W."/>
            <person name="Shirakawa M."/>
            <person name="Solano R."/>
            <person name="Spunde A."/>
            <person name="Suetsugu N."/>
            <person name="Sugano S."/>
            <person name="Sugiyama A."/>
            <person name="Sun R."/>
            <person name="Suzuki Y."/>
            <person name="Takenaka M."/>
            <person name="Takezawa D."/>
            <person name="Tomogane H."/>
            <person name="Tsuzuki M."/>
            <person name="Ueda T."/>
            <person name="Umeda M."/>
            <person name="Ward J.M."/>
            <person name="Watanabe Y."/>
            <person name="Yazaki K."/>
            <person name="Yokoyama R."/>
            <person name="Yoshitake Y."/>
            <person name="Yotsui I."/>
            <person name="Zachgo S."/>
            <person name="Schmutz J."/>
        </authorList>
    </citation>
    <scope>NUCLEOTIDE SEQUENCE [LARGE SCALE GENOMIC DNA]</scope>
    <source>
        <strain evidence="2">Tak-1</strain>
    </source>
</reference>
<protein>
    <submittedName>
        <fullName evidence="1">Uncharacterized protein</fullName>
    </submittedName>
</protein>
<dbReference type="AlphaFoldDB" id="A0A2R6WYZ3"/>
<dbReference type="Gramene" id="Mp6g13810.1">
    <property type="protein sequence ID" value="Mp6g13810.1.cds1"/>
    <property type="gene ID" value="Mp6g13810"/>
</dbReference>
<evidence type="ECO:0000313" key="2">
    <source>
        <dbReference type="Proteomes" id="UP000244005"/>
    </source>
</evidence>
<evidence type="ECO:0000313" key="1">
    <source>
        <dbReference type="EMBL" id="PTQ39049.1"/>
    </source>
</evidence>
<name>A0A2R6WYZ3_MARPO</name>